<dbReference type="Proteomes" id="UP000664859">
    <property type="component" value="Unassembled WGS sequence"/>
</dbReference>
<dbReference type="InterPro" id="IPR013087">
    <property type="entry name" value="Znf_C2H2_type"/>
</dbReference>
<dbReference type="GO" id="GO:0046540">
    <property type="term" value="C:U4/U6 x U5 tri-snRNP complex"/>
    <property type="evidence" value="ECO:0007669"/>
    <property type="project" value="TreeGrafter"/>
</dbReference>
<organism evidence="7 8">
    <name type="scientific">Tribonema minus</name>
    <dbReference type="NCBI Taxonomy" id="303371"/>
    <lineage>
        <taxon>Eukaryota</taxon>
        <taxon>Sar</taxon>
        <taxon>Stramenopiles</taxon>
        <taxon>Ochrophyta</taxon>
        <taxon>PX clade</taxon>
        <taxon>Xanthophyceae</taxon>
        <taxon>Tribonematales</taxon>
        <taxon>Tribonemataceae</taxon>
        <taxon>Tribonema</taxon>
    </lineage>
</organism>
<dbReference type="PANTHER" id="PTHR45986:SF1">
    <property type="entry name" value="ZINC FINGER MATRIN-TYPE PROTEIN 2"/>
    <property type="match status" value="1"/>
</dbReference>
<evidence type="ECO:0000256" key="4">
    <source>
        <dbReference type="ARBA" id="ARBA00023242"/>
    </source>
</evidence>
<dbReference type="PANTHER" id="PTHR45986">
    <property type="entry name" value="ZINC FINGER MATRIN-TYPE PROTEIN 2"/>
    <property type="match status" value="1"/>
</dbReference>
<evidence type="ECO:0000313" key="8">
    <source>
        <dbReference type="Proteomes" id="UP000664859"/>
    </source>
</evidence>
<dbReference type="InterPro" id="IPR003604">
    <property type="entry name" value="Matrin/U1-like-C_Znf_C2H2"/>
</dbReference>
<feature type="domain" description="U1-type" evidence="6">
    <location>
        <begin position="105"/>
        <end position="139"/>
    </location>
</feature>
<accession>A0A835ZCC8</accession>
<evidence type="ECO:0000256" key="2">
    <source>
        <dbReference type="ARBA" id="ARBA00022771"/>
    </source>
</evidence>
<dbReference type="Pfam" id="PF12874">
    <property type="entry name" value="zf-met"/>
    <property type="match status" value="1"/>
</dbReference>
<gene>
    <name evidence="7" type="ORF">JKP88DRAFT_352442</name>
</gene>
<keyword evidence="4" id="KW-0539">Nucleus</keyword>
<dbReference type="InterPro" id="IPR036236">
    <property type="entry name" value="Znf_C2H2_sf"/>
</dbReference>
<evidence type="ECO:0000313" key="7">
    <source>
        <dbReference type="EMBL" id="KAG5191136.1"/>
    </source>
</evidence>
<feature type="region of interest" description="Disordered" evidence="5">
    <location>
        <begin position="34"/>
        <end position="74"/>
    </location>
</feature>
<dbReference type="InterPro" id="IPR040107">
    <property type="entry name" value="Snu23"/>
</dbReference>
<dbReference type="GO" id="GO:0000398">
    <property type="term" value="P:mRNA splicing, via spliceosome"/>
    <property type="evidence" value="ECO:0007669"/>
    <property type="project" value="InterPro"/>
</dbReference>
<feature type="region of interest" description="Disordered" evidence="5">
    <location>
        <begin position="190"/>
        <end position="220"/>
    </location>
</feature>
<evidence type="ECO:0000259" key="6">
    <source>
        <dbReference type="SMART" id="SM00451"/>
    </source>
</evidence>
<reference evidence="7" key="1">
    <citation type="submission" date="2021-02" db="EMBL/GenBank/DDBJ databases">
        <title>First Annotated Genome of the Yellow-green Alga Tribonema minus.</title>
        <authorList>
            <person name="Mahan K.M."/>
        </authorList>
    </citation>
    <scope>NUCLEOTIDE SEQUENCE</scope>
    <source>
        <strain evidence="7">UTEX B ZZ1240</strain>
    </source>
</reference>
<sequence length="235" mass="25719">MSKGGGSDDLGDKQVSNVVRRSWDVELYEKKAKERLERGDEVEEARPASSKAALNKEEFQPAPDGAQGPAGSRRAYLKARTEKVDLESRLHKTQVITSAAASSSQGGYWCEVCKCLLKDSIAYLDHINGKKHQRALGFSMRVERSSVGSVKEKLDKLRARAEDAAKASGAPRKSAVQEYEERLAEYAAAEERNRQERREAAAAAKEAAEHEEEQDEEAAAIAAMMGFGGFSGGKR</sequence>
<protein>
    <recommendedName>
        <fullName evidence="6">U1-type domain-containing protein</fullName>
    </recommendedName>
</protein>
<keyword evidence="2" id="KW-0863">Zinc-finger</keyword>
<keyword evidence="3" id="KW-0862">Zinc</keyword>
<dbReference type="GO" id="GO:0008270">
    <property type="term" value="F:zinc ion binding"/>
    <property type="evidence" value="ECO:0007669"/>
    <property type="project" value="UniProtKB-KW"/>
</dbReference>
<feature type="compositionally biased region" description="Basic and acidic residues" evidence="5">
    <location>
        <begin position="190"/>
        <end position="200"/>
    </location>
</feature>
<name>A0A835ZCC8_9STRA</name>
<dbReference type="AlphaFoldDB" id="A0A835ZCC8"/>
<comment type="caution">
    <text evidence="7">The sequence shown here is derived from an EMBL/GenBank/DDBJ whole genome shotgun (WGS) entry which is preliminary data.</text>
</comment>
<feature type="compositionally biased region" description="Acidic residues" evidence="5">
    <location>
        <begin position="209"/>
        <end position="218"/>
    </location>
</feature>
<keyword evidence="1" id="KW-0479">Metal-binding</keyword>
<dbReference type="GO" id="GO:0003676">
    <property type="term" value="F:nucleic acid binding"/>
    <property type="evidence" value="ECO:0007669"/>
    <property type="project" value="InterPro"/>
</dbReference>
<proteinExistence type="predicted"/>
<keyword evidence="8" id="KW-1185">Reference proteome</keyword>
<dbReference type="GO" id="GO:0005681">
    <property type="term" value="C:spliceosomal complex"/>
    <property type="evidence" value="ECO:0007669"/>
    <property type="project" value="InterPro"/>
</dbReference>
<evidence type="ECO:0000256" key="3">
    <source>
        <dbReference type="ARBA" id="ARBA00022833"/>
    </source>
</evidence>
<dbReference type="FunFam" id="3.30.160.60:FF:000491">
    <property type="entry name" value="zinc finger matrin-type protein 2-like"/>
    <property type="match status" value="1"/>
</dbReference>
<dbReference type="Gene3D" id="3.30.160.60">
    <property type="entry name" value="Classic Zinc Finger"/>
    <property type="match status" value="1"/>
</dbReference>
<dbReference type="EMBL" id="JAFCMP010000023">
    <property type="protein sequence ID" value="KAG5191136.1"/>
    <property type="molecule type" value="Genomic_DNA"/>
</dbReference>
<evidence type="ECO:0000256" key="1">
    <source>
        <dbReference type="ARBA" id="ARBA00022723"/>
    </source>
</evidence>
<evidence type="ECO:0000256" key="5">
    <source>
        <dbReference type="SAM" id="MobiDB-lite"/>
    </source>
</evidence>
<dbReference type="SMART" id="SM00451">
    <property type="entry name" value="ZnF_U1"/>
    <property type="match status" value="1"/>
</dbReference>
<dbReference type="OrthoDB" id="30343at2759"/>
<dbReference type="SUPFAM" id="SSF57667">
    <property type="entry name" value="beta-beta-alpha zinc fingers"/>
    <property type="match status" value="1"/>
</dbReference>